<sequence>MDNYMNSRFQWADLCRIYAIFLVIVIHVSAKYLIDFTGIHESNWLFANLFDSFARVSVPLFFMLSGALLLNTEKISGNTLSGISGRIWKITIPLIFWSIIYVLHLKHYGVDIKFTHMLHEPVMYHLWFAYAMIFIYATLPFIKNLYENINKSPSLIFYLLTLWFTVYLIKGYISIGFLNPMGINYSPVFGYIGYFILGGLLIRYKQAILNKVKKTTVLYIFLLSSLTTFIATIWLSYHANTTITTAYEYLTINVAMAALSIFVLIFDIKINSKYNKILKTISENVFFIYFIHLLIMSKVETIFSGMPALIEIPLTSLLTLAISLVIAIIVRKIPKAPIITG</sequence>
<evidence type="ECO:0000256" key="3">
    <source>
        <dbReference type="ARBA" id="ARBA00022475"/>
    </source>
</evidence>
<evidence type="ECO:0000256" key="7">
    <source>
        <dbReference type="SAM" id="Phobius"/>
    </source>
</evidence>
<feature type="transmembrane region" description="Helical" evidence="7">
    <location>
        <begin position="83"/>
        <end position="104"/>
    </location>
</feature>
<dbReference type="Proteomes" id="UP000325536">
    <property type="component" value="Chromosome"/>
</dbReference>
<feature type="transmembrane region" description="Helical" evidence="7">
    <location>
        <begin position="154"/>
        <end position="173"/>
    </location>
</feature>
<evidence type="ECO:0000256" key="4">
    <source>
        <dbReference type="ARBA" id="ARBA00022692"/>
    </source>
</evidence>
<feature type="transmembrane region" description="Helical" evidence="7">
    <location>
        <begin position="14"/>
        <end position="33"/>
    </location>
</feature>
<feature type="transmembrane region" description="Helical" evidence="7">
    <location>
        <begin position="312"/>
        <end position="330"/>
    </location>
</feature>
<dbReference type="KEGG" id="naq:D0T90_02510"/>
<dbReference type="PANTHER" id="PTHR40074:SF2">
    <property type="entry name" value="O-ACETYLTRANSFERASE WECH"/>
    <property type="match status" value="1"/>
</dbReference>
<name>A0A5P3MS92_NEIAN</name>
<feature type="transmembrane region" description="Helical" evidence="7">
    <location>
        <begin position="53"/>
        <end position="71"/>
    </location>
</feature>
<evidence type="ECO:0000313" key="10">
    <source>
        <dbReference type="Proteomes" id="UP000325536"/>
    </source>
</evidence>
<accession>A0A5P3MS92</accession>
<dbReference type="InterPro" id="IPR002656">
    <property type="entry name" value="Acyl_transf_3_dom"/>
</dbReference>
<dbReference type="AlphaFoldDB" id="A0A5P3MS92"/>
<proteinExistence type="inferred from homology"/>
<reference evidence="9 10" key="1">
    <citation type="submission" date="2018-08" db="EMBL/GenBank/DDBJ databases">
        <title>Neisseria animalis ATCC 49930 complete genome.</title>
        <authorList>
            <person name="Veseli I.A."/>
            <person name="Mascarenhas dos Santos A.C."/>
            <person name="Buttler R."/>
            <person name="Pombert J.-F."/>
        </authorList>
    </citation>
    <scope>NUCLEOTIDE SEQUENCE [LARGE SCALE GENOMIC DNA]</scope>
    <source>
        <strain evidence="9 10">ATCC 49930</strain>
    </source>
</reference>
<keyword evidence="10" id="KW-1185">Reference proteome</keyword>
<feature type="transmembrane region" description="Helical" evidence="7">
    <location>
        <begin position="286"/>
        <end position="306"/>
    </location>
</feature>
<dbReference type="EMBL" id="CP031699">
    <property type="protein sequence ID" value="QEY23509.1"/>
    <property type="molecule type" value="Genomic_DNA"/>
</dbReference>
<feature type="transmembrane region" description="Helical" evidence="7">
    <location>
        <begin position="124"/>
        <end position="142"/>
    </location>
</feature>
<protein>
    <recommendedName>
        <fullName evidence="8">Acyltransferase 3 domain-containing protein</fullName>
    </recommendedName>
</protein>
<feature type="transmembrane region" description="Helical" evidence="7">
    <location>
        <begin position="185"/>
        <end position="204"/>
    </location>
</feature>
<keyword evidence="4 7" id="KW-0812">Transmembrane</keyword>
<comment type="similarity">
    <text evidence="2">Belongs to the acyltransferase 3 family.</text>
</comment>
<dbReference type="GO" id="GO:0016413">
    <property type="term" value="F:O-acetyltransferase activity"/>
    <property type="evidence" value="ECO:0007669"/>
    <property type="project" value="TreeGrafter"/>
</dbReference>
<dbReference type="GO" id="GO:0009246">
    <property type="term" value="P:enterobacterial common antigen biosynthetic process"/>
    <property type="evidence" value="ECO:0007669"/>
    <property type="project" value="TreeGrafter"/>
</dbReference>
<dbReference type="GO" id="GO:0005886">
    <property type="term" value="C:plasma membrane"/>
    <property type="evidence" value="ECO:0007669"/>
    <property type="project" value="UniProtKB-SubCell"/>
</dbReference>
<keyword evidence="5 7" id="KW-1133">Transmembrane helix</keyword>
<feature type="transmembrane region" description="Helical" evidence="7">
    <location>
        <begin position="216"/>
        <end position="237"/>
    </location>
</feature>
<keyword evidence="6 7" id="KW-0472">Membrane</keyword>
<evidence type="ECO:0000256" key="2">
    <source>
        <dbReference type="ARBA" id="ARBA00007400"/>
    </source>
</evidence>
<comment type="subcellular location">
    <subcellularLocation>
        <location evidence="1">Cell membrane</location>
        <topology evidence="1">Multi-pass membrane protein</topology>
    </subcellularLocation>
</comment>
<gene>
    <name evidence="9" type="ORF">D0T90_02510</name>
</gene>
<evidence type="ECO:0000313" key="9">
    <source>
        <dbReference type="EMBL" id="QEY23509.1"/>
    </source>
</evidence>
<dbReference type="PANTHER" id="PTHR40074">
    <property type="entry name" value="O-ACETYLTRANSFERASE WECH"/>
    <property type="match status" value="1"/>
</dbReference>
<feature type="transmembrane region" description="Helical" evidence="7">
    <location>
        <begin position="249"/>
        <end position="266"/>
    </location>
</feature>
<feature type="domain" description="Acyltransferase 3" evidence="8">
    <location>
        <begin position="10"/>
        <end position="327"/>
    </location>
</feature>
<evidence type="ECO:0000259" key="8">
    <source>
        <dbReference type="Pfam" id="PF01757"/>
    </source>
</evidence>
<evidence type="ECO:0000256" key="5">
    <source>
        <dbReference type="ARBA" id="ARBA00022989"/>
    </source>
</evidence>
<dbReference type="Pfam" id="PF01757">
    <property type="entry name" value="Acyl_transf_3"/>
    <property type="match status" value="1"/>
</dbReference>
<evidence type="ECO:0000256" key="6">
    <source>
        <dbReference type="ARBA" id="ARBA00023136"/>
    </source>
</evidence>
<keyword evidence="3" id="KW-1003">Cell membrane</keyword>
<evidence type="ECO:0000256" key="1">
    <source>
        <dbReference type="ARBA" id="ARBA00004651"/>
    </source>
</evidence>
<organism evidence="9 10">
    <name type="scientific">Neisseria animalis</name>
    <dbReference type="NCBI Taxonomy" id="492"/>
    <lineage>
        <taxon>Bacteria</taxon>
        <taxon>Pseudomonadati</taxon>
        <taxon>Pseudomonadota</taxon>
        <taxon>Betaproteobacteria</taxon>
        <taxon>Neisseriales</taxon>
        <taxon>Neisseriaceae</taxon>
        <taxon>Neisseria</taxon>
    </lineage>
</organism>